<feature type="compositionally biased region" description="Basic and acidic residues" evidence="7">
    <location>
        <begin position="1187"/>
        <end position="1199"/>
    </location>
</feature>
<feature type="compositionally biased region" description="Basic and acidic residues" evidence="7">
    <location>
        <begin position="536"/>
        <end position="549"/>
    </location>
</feature>
<dbReference type="Gene3D" id="1.10.10.60">
    <property type="entry name" value="Homeodomain-like"/>
    <property type="match status" value="2"/>
</dbReference>
<feature type="region of interest" description="Disordered" evidence="7">
    <location>
        <begin position="43"/>
        <end position="85"/>
    </location>
</feature>
<feature type="compositionally biased region" description="Basic and acidic residues" evidence="7">
    <location>
        <begin position="801"/>
        <end position="815"/>
    </location>
</feature>
<dbReference type="STRING" id="105785.A0A2J7RR86"/>
<feature type="domain" description="HTH psq-type" evidence="8">
    <location>
        <begin position="741"/>
        <end position="793"/>
    </location>
</feature>
<dbReference type="GO" id="GO:0003677">
    <property type="term" value="F:DNA binding"/>
    <property type="evidence" value="ECO:0007669"/>
    <property type="project" value="UniProtKB-UniRule"/>
</dbReference>
<dbReference type="InterPro" id="IPR009057">
    <property type="entry name" value="Homeodomain-like_sf"/>
</dbReference>
<gene>
    <name evidence="9" type="ORF">B7P43_G14461</name>
</gene>
<keyword evidence="2" id="KW-0805">Transcription regulation</keyword>
<feature type="DNA-binding region" description="H-T-H motif" evidence="6">
    <location>
        <begin position="769"/>
        <end position="789"/>
    </location>
</feature>
<evidence type="ECO:0000313" key="9">
    <source>
        <dbReference type="EMBL" id="PNF43343.1"/>
    </source>
</evidence>
<feature type="compositionally biased region" description="Acidic residues" evidence="7">
    <location>
        <begin position="342"/>
        <end position="357"/>
    </location>
</feature>
<evidence type="ECO:0000256" key="6">
    <source>
        <dbReference type="PROSITE-ProRule" id="PRU00320"/>
    </source>
</evidence>
<dbReference type="InParanoid" id="A0A2J7RR86"/>
<feature type="compositionally biased region" description="Low complexity" evidence="7">
    <location>
        <begin position="930"/>
        <end position="941"/>
    </location>
</feature>
<keyword evidence="10" id="KW-1185">Reference proteome</keyword>
<evidence type="ECO:0000256" key="5">
    <source>
        <dbReference type="ARBA" id="ARBA00023242"/>
    </source>
</evidence>
<dbReference type="FunFam" id="1.10.10.60:FF:000019">
    <property type="entry name" value="Ligand-dependent corepressor isoform 1"/>
    <property type="match status" value="1"/>
</dbReference>
<feature type="region of interest" description="Disordered" evidence="7">
    <location>
        <begin position="720"/>
        <end position="751"/>
    </location>
</feature>
<dbReference type="Pfam" id="PF05225">
    <property type="entry name" value="HTH_psq"/>
    <property type="match status" value="2"/>
</dbReference>
<feature type="compositionally biased region" description="Polar residues" evidence="7">
    <location>
        <begin position="1123"/>
        <end position="1133"/>
    </location>
</feature>
<feature type="region of interest" description="Disordered" evidence="7">
    <location>
        <begin position="329"/>
        <end position="357"/>
    </location>
</feature>
<feature type="region of interest" description="Disordered" evidence="7">
    <location>
        <begin position="790"/>
        <end position="857"/>
    </location>
</feature>
<protein>
    <recommendedName>
        <fullName evidence="8">HTH psq-type domain-containing protein</fullName>
    </recommendedName>
</protein>
<evidence type="ECO:0000256" key="1">
    <source>
        <dbReference type="ARBA" id="ARBA00004123"/>
    </source>
</evidence>
<dbReference type="PANTHER" id="PTHR21545:SF13">
    <property type="entry name" value="ECDYSONE-INDUCED PROTEIN 93F, ISOFORM C"/>
    <property type="match status" value="1"/>
</dbReference>
<feature type="compositionally biased region" description="Acidic residues" evidence="7">
    <location>
        <begin position="1145"/>
        <end position="1158"/>
    </location>
</feature>
<organism evidence="9 10">
    <name type="scientific">Cryptotermes secundus</name>
    <dbReference type="NCBI Taxonomy" id="105785"/>
    <lineage>
        <taxon>Eukaryota</taxon>
        <taxon>Metazoa</taxon>
        <taxon>Ecdysozoa</taxon>
        <taxon>Arthropoda</taxon>
        <taxon>Hexapoda</taxon>
        <taxon>Insecta</taxon>
        <taxon>Pterygota</taxon>
        <taxon>Neoptera</taxon>
        <taxon>Polyneoptera</taxon>
        <taxon>Dictyoptera</taxon>
        <taxon>Blattodea</taxon>
        <taxon>Blattoidea</taxon>
        <taxon>Termitoidae</taxon>
        <taxon>Kalotermitidae</taxon>
        <taxon>Cryptotermitinae</taxon>
        <taxon>Cryptotermes</taxon>
    </lineage>
</organism>
<feature type="domain" description="HTH psq-type" evidence="8">
    <location>
        <begin position="259"/>
        <end position="311"/>
    </location>
</feature>
<dbReference type="AlphaFoldDB" id="A0A2J7RR86"/>
<reference evidence="9 10" key="1">
    <citation type="submission" date="2017-12" db="EMBL/GenBank/DDBJ databases">
        <title>Hemimetabolous genomes reveal molecular basis of termite eusociality.</title>
        <authorList>
            <person name="Harrison M.C."/>
            <person name="Jongepier E."/>
            <person name="Robertson H.M."/>
            <person name="Arning N."/>
            <person name="Bitard-Feildel T."/>
            <person name="Chao H."/>
            <person name="Childers C.P."/>
            <person name="Dinh H."/>
            <person name="Doddapaneni H."/>
            <person name="Dugan S."/>
            <person name="Gowin J."/>
            <person name="Greiner C."/>
            <person name="Han Y."/>
            <person name="Hu H."/>
            <person name="Hughes D.S.T."/>
            <person name="Huylmans A.-K."/>
            <person name="Kemena C."/>
            <person name="Kremer L.P.M."/>
            <person name="Lee S.L."/>
            <person name="Lopez-Ezquerra A."/>
            <person name="Mallet L."/>
            <person name="Monroy-Kuhn J.M."/>
            <person name="Moser A."/>
            <person name="Murali S.C."/>
            <person name="Muzny D.M."/>
            <person name="Otani S."/>
            <person name="Piulachs M.-D."/>
            <person name="Poelchau M."/>
            <person name="Qu J."/>
            <person name="Schaub F."/>
            <person name="Wada-Katsumata A."/>
            <person name="Worley K.C."/>
            <person name="Xie Q."/>
            <person name="Ylla G."/>
            <person name="Poulsen M."/>
            <person name="Gibbs R.A."/>
            <person name="Schal C."/>
            <person name="Richards S."/>
            <person name="Belles X."/>
            <person name="Korb J."/>
            <person name="Bornberg-Bauer E."/>
        </authorList>
    </citation>
    <scope>NUCLEOTIDE SEQUENCE [LARGE SCALE GENOMIC DNA]</scope>
    <source>
        <tissue evidence="9">Whole body</tissue>
    </source>
</reference>
<feature type="region of interest" description="Disordered" evidence="7">
    <location>
        <begin position="1117"/>
        <end position="1199"/>
    </location>
</feature>
<feature type="region of interest" description="Disordered" evidence="7">
    <location>
        <begin position="913"/>
        <end position="954"/>
    </location>
</feature>
<dbReference type="PANTHER" id="PTHR21545">
    <property type="entry name" value="TRANSCRIPTION FACTOR MLR1/2"/>
    <property type="match status" value="1"/>
</dbReference>
<feature type="compositionally biased region" description="Pro residues" evidence="7">
    <location>
        <begin position="829"/>
        <end position="840"/>
    </location>
</feature>
<dbReference type="GO" id="GO:0005634">
    <property type="term" value="C:nucleus"/>
    <property type="evidence" value="ECO:0007669"/>
    <property type="project" value="UniProtKB-SubCell"/>
</dbReference>
<proteinExistence type="predicted"/>
<name>A0A2J7RR86_9NEOP</name>
<dbReference type="Proteomes" id="UP000235965">
    <property type="component" value="Unassembled WGS sequence"/>
</dbReference>
<keyword evidence="4" id="KW-0804">Transcription</keyword>
<comment type="caution">
    <text evidence="9">The sequence shown here is derived from an EMBL/GenBank/DDBJ whole genome shotgun (WGS) entry which is preliminary data.</text>
</comment>
<evidence type="ECO:0000256" key="2">
    <source>
        <dbReference type="ARBA" id="ARBA00023015"/>
    </source>
</evidence>
<feature type="compositionally biased region" description="Low complexity" evidence="7">
    <location>
        <begin position="593"/>
        <end position="610"/>
    </location>
</feature>
<feature type="DNA-binding region" description="H-T-H motif" evidence="6">
    <location>
        <begin position="287"/>
        <end position="307"/>
    </location>
</feature>
<dbReference type="SUPFAM" id="SSF46689">
    <property type="entry name" value="Homeodomain-like"/>
    <property type="match status" value="2"/>
</dbReference>
<keyword evidence="3 6" id="KW-0238">DNA-binding</keyword>
<dbReference type="InterPro" id="IPR007889">
    <property type="entry name" value="HTH_Psq"/>
</dbReference>
<dbReference type="EMBL" id="NEVH01000611">
    <property type="protein sequence ID" value="PNF43343.1"/>
    <property type="molecule type" value="Genomic_DNA"/>
</dbReference>
<evidence type="ECO:0000313" key="10">
    <source>
        <dbReference type="Proteomes" id="UP000235965"/>
    </source>
</evidence>
<evidence type="ECO:0000259" key="8">
    <source>
        <dbReference type="PROSITE" id="PS50960"/>
    </source>
</evidence>
<dbReference type="GO" id="GO:0006357">
    <property type="term" value="P:regulation of transcription by RNA polymerase II"/>
    <property type="evidence" value="ECO:0007669"/>
    <property type="project" value="TreeGrafter"/>
</dbReference>
<feature type="region of interest" description="Disordered" evidence="7">
    <location>
        <begin position="191"/>
        <end position="216"/>
    </location>
</feature>
<feature type="region of interest" description="Disordered" evidence="7">
    <location>
        <begin position="519"/>
        <end position="624"/>
    </location>
</feature>
<evidence type="ECO:0000256" key="7">
    <source>
        <dbReference type="SAM" id="MobiDB-lite"/>
    </source>
</evidence>
<feature type="compositionally biased region" description="Polar residues" evidence="7">
    <location>
        <begin position="566"/>
        <end position="575"/>
    </location>
</feature>
<sequence length="1199" mass="128204">MGRRKWKLYQDAVLKTPLKVDVEDWKPRDKCCMCDGRAFLDSATSPAASDSGSTSTNSQASSSLRETPPVSLPHEGGYSTAAPNNVIPSLSSSTSGMTTLQSVTSMAASLAAVAALSSNMNHSSSDPVTNIPGVPTPPSAMPFYPTPPHHHGGLFPHWYLSPPHSHIAGRTIPSPIVALANGLRLEAVPSAKQDHSTTPPIVMALPPSSSTPEQPLDLSAKASESVRDCNPVVMPLEQQQSLKVPNIDNKHIFKAKPRMSTVAGRRTYTEEELQAALRDIQSGKLGTRRAAVIYGIPRSTLRNKVYKLAMERERDSHLVLGNSATTVGQGIDTPVVPKTEPIQEEEDEKELSGAEEEREVEKALREPLLSVEDLVRFSVFGAGKGLMASEPLRTLLLQHGRFLEDGLRRHAAVSEDGEDGSSPSVYPGFSQNTSDIWGGMEHSSLGPYVSQFLASTSVERSRDTVADTVGSKKNLAGGSSTPGDKSPVGGDFLPKFPTPLLPEFVRRIIAEDKLLSEEQMKKQRHLKHSFHPNGAHADETTGENPEKPAIRPSTVATEESPDAEACSSTGATPPSNVILKIPSFKPTSKNGVASSSGGSAAEPQESSSQQFIRGTDCSSPPTIPSSLVGKGIGVSLREVIAKSISQKFQQHSSADVSPLQLPPKLFLGHDTGIEPPFKRGRFTPPLGAGAPSSVTASVIKQHSNNTQSDDRNAQKVLSQAAGKSLGSAGGVSNPTGGKGTRPKRGKYRNYDRDSLIEAVRAVQRGEMSVHRAGSHFGVPHSTLEYKVKERHLMRPRKREPKPHMDDTKKKDDSNIVRHSAPTLEKPKIPPKSTPKAPFTPPSGIQNAPNGLKIPPMFDHGSMPPLPYATAPPYTFWPPSPFPHLPIPDFSRSSVSNTPVGYTQTPEFFASQMMQQLQEESSRVHHAGDASSPADVSTSSSRSPPPSNSSGTLGKSAREMAESLYDGTGANGSFLDGIIRSSLEMGLPTGAPKEGSNTSAPENMSNKALLDQLCRNSRLTPLPRAVSLSLTDGGASSSDDDSMKQQSLLKNTHGCSSIKTAVTESDMSISAIIDLSPSSNGSTADRDVHRKCTVEEEEGDEDAFSPSAKDTEVAARLFAGTHVLESQTEETNGISKDDDNNAPDGDNSDVNDDVNDESACDSKNIKRVDRDAAKDDKQGEGGEDPVEKEDTKSKINSLRD</sequence>
<feature type="compositionally biased region" description="Low complexity" evidence="7">
    <location>
        <begin position="47"/>
        <end position="63"/>
    </location>
</feature>
<feature type="region of interest" description="Disordered" evidence="7">
    <location>
        <begin position="464"/>
        <end position="494"/>
    </location>
</feature>
<accession>A0A2J7RR86</accession>
<dbReference type="PROSITE" id="PS50960">
    <property type="entry name" value="HTH_PSQ"/>
    <property type="match status" value="2"/>
</dbReference>
<dbReference type="OrthoDB" id="10028342at2759"/>
<keyword evidence="5 6" id="KW-0539">Nucleus</keyword>
<comment type="subcellular location">
    <subcellularLocation>
        <location evidence="1 6">Nucleus</location>
    </subcellularLocation>
</comment>
<feature type="compositionally biased region" description="Basic and acidic residues" evidence="7">
    <location>
        <begin position="1162"/>
        <end position="1179"/>
    </location>
</feature>
<evidence type="ECO:0000256" key="4">
    <source>
        <dbReference type="ARBA" id="ARBA00023163"/>
    </source>
</evidence>
<evidence type="ECO:0000256" key="3">
    <source>
        <dbReference type="ARBA" id="ARBA00023125"/>
    </source>
</evidence>